<evidence type="ECO:0000256" key="5">
    <source>
        <dbReference type="ARBA" id="ARBA00023180"/>
    </source>
</evidence>
<comment type="subcellular location">
    <subcellularLocation>
        <location evidence="1">Golgi apparatus membrane</location>
        <topology evidence="1">Single-pass type II membrane protein</topology>
    </subcellularLocation>
</comment>
<gene>
    <name evidence="7" type="ORF">QJS04_geneDACA017610</name>
</gene>
<dbReference type="AlphaFoldDB" id="A0AAV9AU20"/>
<sequence length="422" mass="47156">MKTGMKMLNAENNGVGDTTGATKPLCDTTGRRSSTCDVEGDIRIHGSSGTIVFSADATDDDDDDHHHQQQEWKIKPYARKHDPVASANIKEWSLKPFAGAGDEGLPNCTKTHDVPAVVFSVGGFTGNLFHDFTDILVPLFTTARQFDGDVQFIVSDVKSWWVGKFKLILGRLSKRELIDAGDEDGRDAVHCFRRVIIGPMFHKELGIDSAKSPKGYSMTDFRTLLRDSFGLRRRTVAEIDAKRPGSQRPRLLIISRKKSRAFVNAHGMEEMARSIGYDVVSAEPGMATDIAKFARLVNSADVMVGVHGAGLTNMVFLPDKAVVIQVIPLGGLEYLARNSFREPALEMDLHYLEYVLREDESTLSDVYPKDHPVIKDPQSVHKKGWDALKEVYLDKQNVRPHLGRLREKFMEALKLLQQQQHD</sequence>
<dbReference type="GO" id="GO:0000139">
    <property type="term" value="C:Golgi membrane"/>
    <property type="evidence" value="ECO:0007669"/>
    <property type="project" value="UniProtKB-SubCell"/>
</dbReference>
<keyword evidence="8" id="KW-1185">Reference proteome</keyword>
<name>A0AAV9AU20_ACOGR</name>
<evidence type="ECO:0000256" key="4">
    <source>
        <dbReference type="ARBA" id="ARBA00022679"/>
    </source>
</evidence>
<dbReference type="Pfam" id="PF04577">
    <property type="entry name" value="Glyco_transf_61"/>
    <property type="match status" value="1"/>
</dbReference>
<dbReference type="EMBL" id="JAUJYN010000006">
    <property type="protein sequence ID" value="KAK1267854.1"/>
    <property type="molecule type" value="Genomic_DNA"/>
</dbReference>
<evidence type="ECO:0000259" key="6">
    <source>
        <dbReference type="Pfam" id="PF04577"/>
    </source>
</evidence>
<protein>
    <recommendedName>
        <fullName evidence="6">Glycosyltransferase 61 catalytic domain-containing protein</fullName>
    </recommendedName>
</protein>
<feature type="domain" description="Glycosyltransferase 61 catalytic" evidence="6">
    <location>
        <begin position="156"/>
        <end position="324"/>
    </location>
</feature>
<accession>A0AAV9AU20</accession>
<dbReference type="PANTHER" id="PTHR20961">
    <property type="entry name" value="GLYCOSYLTRANSFERASE"/>
    <property type="match status" value="1"/>
</dbReference>
<dbReference type="InterPro" id="IPR049625">
    <property type="entry name" value="Glyco_transf_61_cat"/>
</dbReference>
<comment type="pathway">
    <text evidence="2">Glycan metabolism.</text>
</comment>
<proteinExistence type="predicted"/>
<dbReference type="PANTHER" id="PTHR20961:SF100">
    <property type="entry name" value="OS02G0331200 PROTEIN"/>
    <property type="match status" value="1"/>
</dbReference>
<dbReference type="GO" id="GO:0016763">
    <property type="term" value="F:pentosyltransferase activity"/>
    <property type="evidence" value="ECO:0007669"/>
    <property type="project" value="UniProtKB-ARBA"/>
</dbReference>
<evidence type="ECO:0000313" key="7">
    <source>
        <dbReference type="EMBL" id="KAK1267854.1"/>
    </source>
</evidence>
<evidence type="ECO:0000256" key="3">
    <source>
        <dbReference type="ARBA" id="ARBA00022676"/>
    </source>
</evidence>
<organism evidence="7 8">
    <name type="scientific">Acorus gramineus</name>
    <name type="common">Dwarf sweet flag</name>
    <dbReference type="NCBI Taxonomy" id="55184"/>
    <lineage>
        <taxon>Eukaryota</taxon>
        <taxon>Viridiplantae</taxon>
        <taxon>Streptophyta</taxon>
        <taxon>Embryophyta</taxon>
        <taxon>Tracheophyta</taxon>
        <taxon>Spermatophyta</taxon>
        <taxon>Magnoliopsida</taxon>
        <taxon>Liliopsida</taxon>
        <taxon>Acoraceae</taxon>
        <taxon>Acorus</taxon>
    </lineage>
</organism>
<keyword evidence="4" id="KW-0808">Transferase</keyword>
<evidence type="ECO:0000256" key="2">
    <source>
        <dbReference type="ARBA" id="ARBA00004881"/>
    </source>
</evidence>
<dbReference type="InterPro" id="IPR007657">
    <property type="entry name" value="Glycosyltransferase_61"/>
</dbReference>
<comment type="caution">
    <text evidence="7">The sequence shown here is derived from an EMBL/GenBank/DDBJ whole genome shotgun (WGS) entry which is preliminary data.</text>
</comment>
<evidence type="ECO:0000256" key="1">
    <source>
        <dbReference type="ARBA" id="ARBA00004323"/>
    </source>
</evidence>
<evidence type="ECO:0000313" key="8">
    <source>
        <dbReference type="Proteomes" id="UP001179952"/>
    </source>
</evidence>
<reference evidence="7" key="1">
    <citation type="journal article" date="2023" name="Nat. Commun.">
        <title>Diploid and tetraploid genomes of Acorus and the evolution of monocots.</title>
        <authorList>
            <person name="Ma L."/>
            <person name="Liu K.W."/>
            <person name="Li Z."/>
            <person name="Hsiao Y.Y."/>
            <person name="Qi Y."/>
            <person name="Fu T."/>
            <person name="Tang G.D."/>
            <person name="Zhang D."/>
            <person name="Sun W.H."/>
            <person name="Liu D.K."/>
            <person name="Li Y."/>
            <person name="Chen G.Z."/>
            <person name="Liu X.D."/>
            <person name="Liao X.Y."/>
            <person name="Jiang Y.T."/>
            <person name="Yu X."/>
            <person name="Hao Y."/>
            <person name="Huang J."/>
            <person name="Zhao X.W."/>
            <person name="Ke S."/>
            <person name="Chen Y.Y."/>
            <person name="Wu W.L."/>
            <person name="Hsu J.L."/>
            <person name="Lin Y.F."/>
            <person name="Huang M.D."/>
            <person name="Li C.Y."/>
            <person name="Huang L."/>
            <person name="Wang Z.W."/>
            <person name="Zhao X."/>
            <person name="Zhong W.Y."/>
            <person name="Peng D.H."/>
            <person name="Ahmad S."/>
            <person name="Lan S."/>
            <person name="Zhang J.S."/>
            <person name="Tsai W.C."/>
            <person name="Van de Peer Y."/>
            <person name="Liu Z.J."/>
        </authorList>
    </citation>
    <scope>NUCLEOTIDE SEQUENCE</scope>
    <source>
        <strain evidence="7">SCP</strain>
    </source>
</reference>
<reference evidence="7" key="2">
    <citation type="submission" date="2023-06" db="EMBL/GenBank/DDBJ databases">
        <authorList>
            <person name="Ma L."/>
            <person name="Liu K.-W."/>
            <person name="Li Z."/>
            <person name="Hsiao Y.-Y."/>
            <person name="Qi Y."/>
            <person name="Fu T."/>
            <person name="Tang G."/>
            <person name="Zhang D."/>
            <person name="Sun W.-H."/>
            <person name="Liu D.-K."/>
            <person name="Li Y."/>
            <person name="Chen G.-Z."/>
            <person name="Liu X.-D."/>
            <person name="Liao X.-Y."/>
            <person name="Jiang Y.-T."/>
            <person name="Yu X."/>
            <person name="Hao Y."/>
            <person name="Huang J."/>
            <person name="Zhao X.-W."/>
            <person name="Ke S."/>
            <person name="Chen Y.-Y."/>
            <person name="Wu W.-L."/>
            <person name="Hsu J.-L."/>
            <person name="Lin Y.-F."/>
            <person name="Huang M.-D."/>
            <person name="Li C.-Y."/>
            <person name="Huang L."/>
            <person name="Wang Z.-W."/>
            <person name="Zhao X."/>
            <person name="Zhong W.-Y."/>
            <person name="Peng D.-H."/>
            <person name="Ahmad S."/>
            <person name="Lan S."/>
            <person name="Zhang J.-S."/>
            <person name="Tsai W.-C."/>
            <person name="Van De Peer Y."/>
            <person name="Liu Z.-J."/>
        </authorList>
    </citation>
    <scope>NUCLEOTIDE SEQUENCE</scope>
    <source>
        <strain evidence="7">SCP</strain>
        <tissue evidence="7">Leaves</tissue>
    </source>
</reference>
<keyword evidence="3" id="KW-0328">Glycosyltransferase</keyword>
<dbReference type="Proteomes" id="UP001179952">
    <property type="component" value="Unassembled WGS sequence"/>
</dbReference>
<keyword evidence="5" id="KW-0325">Glycoprotein</keyword>